<dbReference type="Pfam" id="PF07728">
    <property type="entry name" value="AAA_5"/>
    <property type="match status" value="1"/>
</dbReference>
<evidence type="ECO:0000313" key="2">
    <source>
        <dbReference type="EMBL" id="KGN79592.1"/>
    </source>
</evidence>
<dbReference type="CDD" id="cd00009">
    <property type="entry name" value="AAA"/>
    <property type="match status" value="1"/>
</dbReference>
<dbReference type="SUPFAM" id="SSF52540">
    <property type="entry name" value="P-loop containing nucleoside triphosphate hydrolases"/>
    <property type="match status" value="1"/>
</dbReference>
<dbReference type="InterPro" id="IPR011704">
    <property type="entry name" value="ATPase_dyneun-rel_AAA"/>
</dbReference>
<sequence length="356" mass="40769">MNVKINTAELNYMLERTPATHNIMLTGRHGIGKSEILTAYFAQKGMKVITLFLGQMSDPGDLIGLPDKSGELTVFRPPYWFPLDGEPVVLFLDELNRARPEVLQTIMDLTLNRKLAGRALPEGSRVIAAINEGDEYQLTDLDPALVSRFNIFRFEPTVDEWLRWAEESGVDARVTEFIRENHEWLDKDPQQDEENDTGLDKMPDRRSWKRVSDVIRGVAIGHNDIKLISSIVGVKAANLFVASIGKVKAVDVKDFLQHFDDYCEALPTFQTHDFSVINEDIFKYIHTTFLDDEIEDVIAPNLIKYIDYIESEGKNEVLASFAHFFQQDRYDETQEFIIRKCPDIAQKLFSYTASIR</sequence>
<dbReference type="RefSeq" id="WP_036852126.1">
    <property type="nucleotide sequence ID" value="NZ_JQJD01000048.1"/>
</dbReference>
<comment type="caution">
    <text evidence="2">The sequence shown here is derived from an EMBL/GenBank/DDBJ whole genome shotgun (WGS) entry which is preliminary data.</text>
</comment>
<dbReference type="AlphaFoldDB" id="A0A0A2EPG3"/>
<dbReference type="eggNOG" id="COG0714">
    <property type="taxonomic scope" value="Bacteria"/>
</dbReference>
<evidence type="ECO:0000259" key="1">
    <source>
        <dbReference type="Pfam" id="PF07728"/>
    </source>
</evidence>
<feature type="domain" description="ATPase dynein-related AAA" evidence="1">
    <location>
        <begin position="22"/>
        <end position="149"/>
    </location>
</feature>
<reference evidence="2 3" key="1">
    <citation type="submission" date="2014-08" db="EMBL/GenBank/DDBJ databases">
        <title>Porphyromonas cangingivalis strain:COT-109_OH1386 Genome sequencing.</title>
        <authorList>
            <person name="Wallis C."/>
            <person name="Deusch O."/>
            <person name="O'Flynn C."/>
            <person name="Davis I."/>
            <person name="Jospin G."/>
            <person name="Darling A.E."/>
            <person name="Coil D.A."/>
            <person name="Alexiev A."/>
            <person name="Horsfall A."/>
            <person name="Kirkwood N."/>
            <person name="Harris S."/>
            <person name="Eisen J.A."/>
        </authorList>
    </citation>
    <scope>NUCLEOTIDE SEQUENCE [LARGE SCALE GENOMIC DNA]</scope>
    <source>
        <strain evidence="3">COT-109 OH1386</strain>
    </source>
</reference>
<dbReference type="Proteomes" id="UP000030125">
    <property type="component" value="Unassembled WGS sequence"/>
</dbReference>
<dbReference type="InterPro" id="IPR027417">
    <property type="entry name" value="P-loop_NTPase"/>
</dbReference>
<gene>
    <name evidence="2" type="ORF">HQ35_07245</name>
</gene>
<dbReference type="EMBL" id="JQJD01000048">
    <property type="protein sequence ID" value="KGN79592.1"/>
    <property type="molecule type" value="Genomic_DNA"/>
</dbReference>
<proteinExistence type="predicted"/>
<accession>A0A0A2EPG3</accession>
<dbReference type="GO" id="GO:0016887">
    <property type="term" value="F:ATP hydrolysis activity"/>
    <property type="evidence" value="ECO:0007669"/>
    <property type="project" value="InterPro"/>
</dbReference>
<dbReference type="GO" id="GO:0005524">
    <property type="term" value="F:ATP binding"/>
    <property type="evidence" value="ECO:0007669"/>
    <property type="project" value="InterPro"/>
</dbReference>
<organism evidence="2 3">
    <name type="scientific">Porphyromonas cangingivalis</name>
    <dbReference type="NCBI Taxonomy" id="36874"/>
    <lineage>
        <taxon>Bacteria</taxon>
        <taxon>Pseudomonadati</taxon>
        <taxon>Bacteroidota</taxon>
        <taxon>Bacteroidia</taxon>
        <taxon>Bacteroidales</taxon>
        <taxon>Porphyromonadaceae</taxon>
        <taxon>Porphyromonas</taxon>
    </lineage>
</organism>
<dbReference type="Gene3D" id="3.40.50.300">
    <property type="entry name" value="P-loop containing nucleotide triphosphate hydrolases"/>
    <property type="match status" value="1"/>
</dbReference>
<name>A0A0A2EPG3_PORCN</name>
<protein>
    <recommendedName>
        <fullName evidence="1">ATPase dynein-related AAA domain-containing protein</fullName>
    </recommendedName>
</protein>
<dbReference type="STRING" id="36874.HQ34_09165"/>
<dbReference type="OrthoDB" id="9808317at2"/>
<evidence type="ECO:0000313" key="3">
    <source>
        <dbReference type="Proteomes" id="UP000030125"/>
    </source>
</evidence>
<keyword evidence="3" id="KW-1185">Reference proteome</keyword>